<comment type="caution">
    <text evidence="2">The sequence shown here is derived from an EMBL/GenBank/DDBJ whole genome shotgun (WGS) entry which is preliminary data.</text>
</comment>
<feature type="region of interest" description="Disordered" evidence="1">
    <location>
        <begin position="44"/>
        <end position="100"/>
    </location>
</feature>
<dbReference type="Proteomes" id="UP000611554">
    <property type="component" value="Unassembled WGS sequence"/>
</dbReference>
<protein>
    <submittedName>
        <fullName evidence="2">Uncharacterized protein</fullName>
    </submittedName>
</protein>
<evidence type="ECO:0000256" key="1">
    <source>
        <dbReference type="SAM" id="MobiDB-lite"/>
    </source>
</evidence>
<dbReference type="EMBL" id="BMQJ01000009">
    <property type="protein sequence ID" value="GGQ05335.1"/>
    <property type="molecule type" value="Genomic_DNA"/>
</dbReference>
<organism evidence="2 3">
    <name type="scientific">Streptosporangium pseudovulgare</name>
    <dbReference type="NCBI Taxonomy" id="35765"/>
    <lineage>
        <taxon>Bacteria</taxon>
        <taxon>Bacillati</taxon>
        <taxon>Actinomycetota</taxon>
        <taxon>Actinomycetes</taxon>
        <taxon>Streptosporangiales</taxon>
        <taxon>Streptosporangiaceae</taxon>
        <taxon>Streptosporangium</taxon>
    </lineage>
</organism>
<sequence length="100" mass="10672">MEIRLCPGRPLDLRTSAAQITAAPPIKTARTHVNAFMPCPFRGQGNCAPLQSTVTPGPAGRARSRGPGGDRAVTRSARGKNGGRDAGTREEASRIRRPRR</sequence>
<gene>
    <name evidence="2" type="ORF">GCM10010140_39460</name>
</gene>
<feature type="compositionally biased region" description="Basic and acidic residues" evidence="1">
    <location>
        <begin position="82"/>
        <end position="94"/>
    </location>
</feature>
<name>A0ABQ2R2N8_9ACTN</name>
<keyword evidence="3" id="KW-1185">Reference proteome</keyword>
<proteinExistence type="predicted"/>
<accession>A0ABQ2R2N8</accession>
<evidence type="ECO:0000313" key="2">
    <source>
        <dbReference type="EMBL" id="GGQ05335.1"/>
    </source>
</evidence>
<reference evidence="3" key="1">
    <citation type="journal article" date="2019" name="Int. J. Syst. Evol. Microbiol.">
        <title>The Global Catalogue of Microorganisms (GCM) 10K type strain sequencing project: providing services to taxonomists for standard genome sequencing and annotation.</title>
        <authorList>
            <consortium name="The Broad Institute Genomics Platform"/>
            <consortium name="The Broad Institute Genome Sequencing Center for Infectious Disease"/>
            <person name="Wu L."/>
            <person name="Ma J."/>
        </authorList>
    </citation>
    <scope>NUCLEOTIDE SEQUENCE [LARGE SCALE GENOMIC DNA]</scope>
    <source>
        <strain evidence="3">JCM 3115</strain>
    </source>
</reference>
<evidence type="ECO:0000313" key="3">
    <source>
        <dbReference type="Proteomes" id="UP000611554"/>
    </source>
</evidence>